<evidence type="ECO:0000313" key="2">
    <source>
        <dbReference type="Proteomes" id="UP001165960"/>
    </source>
</evidence>
<protein>
    <submittedName>
        <fullName evidence="1">Uncharacterized protein</fullName>
    </submittedName>
</protein>
<name>A0ACC2SLT5_9FUNG</name>
<comment type="caution">
    <text evidence="1">The sequence shown here is derived from an EMBL/GenBank/DDBJ whole genome shotgun (WGS) entry which is preliminary data.</text>
</comment>
<accession>A0ACC2SLT5</accession>
<gene>
    <name evidence="1" type="ORF">DSO57_1000691</name>
</gene>
<organism evidence="1 2">
    <name type="scientific">Entomophthora muscae</name>
    <dbReference type="NCBI Taxonomy" id="34485"/>
    <lineage>
        <taxon>Eukaryota</taxon>
        <taxon>Fungi</taxon>
        <taxon>Fungi incertae sedis</taxon>
        <taxon>Zoopagomycota</taxon>
        <taxon>Entomophthoromycotina</taxon>
        <taxon>Entomophthoromycetes</taxon>
        <taxon>Entomophthorales</taxon>
        <taxon>Entomophthoraceae</taxon>
        <taxon>Entomophthora</taxon>
    </lineage>
</organism>
<sequence length="380" mass="42595">MATRTTSQRPSAESCDREPTPSTAPQSQPRRRRSDPTTAAVKGDDNSGLAIWPILLAVLPPTLSFFFGMDDFWSDTFLLLLVLYYMYSLIQVPWDLYQASRQRRVVNPIDTLAFQTDEGPEAAAVEAARYEAAVQLRRQEMFAFLLVLCSPLIGGWIFILARSRLQALNAFISDFNILLFVLAAEIRPLSHLGELLQGRAGELQDRVHHPTTAVEAVGRRLAFLENELQQLKKVYATKQDVGQVRESLEPNFQKLSQLVLRHQQRDRLESSRFEGLIQDLRHQLSEIKPEPRNTCTQSIVIASGHCSPVAGPMVSTESMYLQPQDENKFPVFSVFAFAQGIPTLALQVVLMPVTLPLSLIGSLAQRLLPSRPTQSLLTQT</sequence>
<reference evidence="1" key="1">
    <citation type="submission" date="2022-04" db="EMBL/GenBank/DDBJ databases">
        <title>Genome of the entomopathogenic fungus Entomophthora muscae.</title>
        <authorList>
            <person name="Elya C."/>
            <person name="Lovett B.R."/>
            <person name="Lee E."/>
            <person name="Macias A.M."/>
            <person name="Hajek A.E."/>
            <person name="De Bivort B.L."/>
            <person name="Kasson M.T."/>
            <person name="De Fine Licht H.H."/>
            <person name="Stajich J.E."/>
        </authorList>
    </citation>
    <scope>NUCLEOTIDE SEQUENCE</scope>
    <source>
        <strain evidence="1">Berkeley</strain>
    </source>
</reference>
<evidence type="ECO:0000313" key="1">
    <source>
        <dbReference type="EMBL" id="KAJ9063364.1"/>
    </source>
</evidence>
<proteinExistence type="predicted"/>
<dbReference type="Proteomes" id="UP001165960">
    <property type="component" value="Unassembled WGS sequence"/>
</dbReference>
<dbReference type="EMBL" id="QTSX02004972">
    <property type="protein sequence ID" value="KAJ9063364.1"/>
    <property type="molecule type" value="Genomic_DNA"/>
</dbReference>
<keyword evidence="2" id="KW-1185">Reference proteome</keyword>